<dbReference type="Proteomes" id="UP000578112">
    <property type="component" value="Unassembled WGS sequence"/>
</dbReference>
<accession>A0A7W7I694</accession>
<dbReference type="InterPro" id="IPR000182">
    <property type="entry name" value="GNAT_dom"/>
</dbReference>
<protein>
    <submittedName>
        <fullName evidence="4">GNAT superfamily N-acetyltransferase</fullName>
    </submittedName>
</protein>
<keyword evidence="1 4" id="KW-0808">Transferase</keyword>
<gene>
    <name evidence="4" type="ORF">BJ971_007803</name>
</gene>
<sequence length="173" mass="19261">MNDIRPTRYDDLTVIQQIELAAGELFHDVGMSDIAEHPVPTTEALAEFVRAGRSWVVVDETDTPIAFVLVMSVDGLAHIEQISVRPEHARRGVGRRLIDHVDAWAAGQGIGALTLTTFRGVPWNGPYYERIGFVTLEPGERGPELTRLMAEEAAHGLDPAQRIAMRRDNRARR</sequence>
<organism evidence="4 5">
    <name type="scientific">Actinoplanes digitatis</name>
    <dbReference type="NCBI Taxonomy" id="1868"/>
    <lineage>
        <taxon>Bacteria</taxon>
        <taxon>Bacillati</taxon>
        <taxon>Actinomycetota</taxon>
        <taxon>Actinomycetes</taxon>
        <taxon>Micromonosporales</taxon>
        <taxon>Micromonosporaceae</taxon>
        <taxon>Actinoplanes</taxon>
    </lineage>
</organism>
<dbReference type="CDD" id="cd04301">
    <property type="entry name" value="NAT_SF"/>
    <property type="match status" value="1"/>
</dbReference>
<dbReference type="Pfam" id="PF00583">
    <property type="entry name" value="Acetyltransf_1"/>
    <property type="match status" value="1"/>
</dbReference>
<feature type="domain" description="N-acetyltransferase" evidence="3">
    <location>
        <begin position="2"/>
        <end position="154"/>
    </location>
</feature>
<dbReference type="EMBL" id="JACHNH010000001">
    <property type="protein sequence ID" value="MBB4767247.1"/>
    <property type="molecule type" value="Genomic_DNA"/>
</dbReference>
<evidence type="ECO:0000313" key="5">
    <source>
        <dbReference type="Proteomes" id="UP000578112"/>
    </source>
</evidence>
<dbReference type="PANTHER" id="PTHR43800">
    <property type="entry name" value="PEPTIDYL-LYSINE N-ACETYLTRANSFERASE YJAB"/>
    <property type="match status" value="1"/>
</dbReference>
<comment type="caution">
    <text evidence="4">The sequence shown here is derived from an EMBL/GenBank/DDBJ whole genome shotgun (WGS) entry which is preliminary data.</text>
</comment>
<keyword evidence="2" id="KW-0012">Acyltransferase</keyword>
<dbReference type="PROSITE" id="PS51186">
    <property type="entry name" value="GNAT"/>
    <property type="match status" value="1"/>
</dbReference>
<keyword evidence="5" id="KW-1185">Reference proteome</keyword>
<proteinExistence type="predicted"/>
<dbReference type="Gene3D" id="3.40.630.30">
    <property type="match status" value="1"/>
</dbReference>
<evidence type="ECO:0000259" key="3">
    <source>
        <dbReference type="PROSITE" id="PS51186"/>
    </source>
</evidence>
<dbReference type="PANTHER" id="PTHR43800:SF1">
    <property type="entry name" value="PEPTIDYL-LYSINE N-ACETYLTRANSFERASE YJAB"/>
    <property type="match status" value="1"/>
</dbReference>
<name>A0A7W7I694_9ACTN</name>
<evidence type="ECO:0000256" key="1">
    <source>
        <dbReference type="ARBA" id="ARBA00022679"/>
    </source>
</evidence>
<dbReference type="RefSeq" id="WP_239087788.1">
    <property type="nucleotide sequence ID" value="NZ_BOMK01000070.1"/>
</dbReference>
<evidence type="ECO:0000256" key="2">
    <source>
        <dbReference type="ARBA" id="ARBA00023315"/>
    </source>
</evidence>
<dbReference type="SUPFAM" id="SSF55729">
    <property type="entry name" value="Acyl-CoA N-acyltransferases (Nat)"/>
    <property type="match status" value="1"/>
</dbReference>
<dbReference type="AlphaFoldDB" id="A0A7W7I694"/>
<dbReference type="InterPro" id="IPR016181">
    <property type="entry name" value="Acyl_CoA_acyltransferase"/>
</dbReference>
<evidence type="ECO:0000313" key="4">
    <source>
        <dbReference type="EMBL" id="MBB4767247.1"/>
    </source>
</evidence>
<reference evidence="4 5" key="1">
    <citation type="submission" date="2020-08" db="EMBL/GenBank/DDBJ databases">
        <title>Sequencing the genomes of 1000 actinobacteria strains.</title>
        <authorList>
            <person name="Klenk H.-P."/>
        </authorList>
    </citation>
    <scope>NUCLEOTIDE SEQUENCE [LARGE SCALE GENOMIC DNA]</scope>
    <source>
        <strain evidence="4 5">DSM 43149</strain>
    </source>
</reference>
<dbReference type="GO" id="GO:0016747">
    <property type="term" value="F:acyltransferase activity, transferring groups other than amino-acyl groups"/>
    <property type="evidence" value="ECO:0007669"/>
    <property type="project" value="InterPro"/>
</dbReference>